<organism evidence="7 8">
    <name type="scientific">Dothistroma septosporum (strain NZE10 / CBS 128990)</name>
    <name type="common">Red band needle blight fungus</name>
    <name type="synonym">Mycosphaerella pini</name>
    <dbReference type="NCBI Taxonomy" id="675120"/>
    <lineage>
        <taxon>Eukaryota</taxon>
        <taxon>Fungi</taxon>
        <taxon>Dikarya</taxon>
        <taxon>Ascomycota</taxon>
        <taxon>Pezizomycotina</taxon>
        <taxon>Dothideomycetes</taxon>
        <taxon>Dothideomycetidae</taxon>
        <taxon>Mycosphaerellales</taxon>
        <taxon>Mycosphaerellaceae</taxon>
        <taxon>Dothistroma</taxon>
    </lineage>
</organism>
<comment type="subcellular location">
    <subcellularLocation>
        <location evidence="1">Membrane</location>
        <topology evidence="1">Multi-pass membrane protein</topology>
    </subcellularLocation>
</comment>
<dbReference type="InterPro" id="IPR036259">
    <property type="entry name" value="MFS_trans_sf"/>
</dbReference>
<dbReference type="Proteomes" id="UP000016933">
    <property type="component" value="Unassembled WGS sequence"/>
</dbReference>
<evidence type="ECO:0000256" key="1">
    <source>
        <dbReference type="ARBA" id="ARBA00004141"/>
    </source>
</evidence>
<feature type="transmembrane region" description="Helical" evidence="6">
    <location>
        <begin position="90"/>
        <end position="111"/>
    </location>
</feature>
<keyword evidence="4 6" id="KW-1133">Transmembrane helix</keyword>
<accession>N1PI54</accession>
<dbReference type="InterPro" id="IPR011701">
    <property type="entry name" value="MFS"/>
</dbReference>
<dbReference type="HOGENOM" id="CLU_1454376_0_0_1"/>
<dbReference type="eggNOG" id="KOG2533">
    <property type="taxonomic scope" value="Eukaryota"/>
</dbReference>
<keyword evidence="8" id="KW-1185">Reference proteome</keyword>
<evidence type="ECO:0000313" key="8">
    <source>
        <dbReference type="Proteomes" id="UP000016933"/>
    </source>
</evidence>
<name>N1PI54_DOTSN</name>
<proteinExistence type="predicted"/>
<dbReference type="Gene3D" id="1.20.1250.20">
    <property type="entry name" value="MFS general substrate transporter like domains"/>
    <property type="match status" value="1"/>
</dbReference>
<feature type="transmembrane region" description="Helical" evidence="6">
    <location>
        <begin position="26"/>
        <end position="45"/>
    </location>
</feature>
<evidence type="ECO:0000256" key="2">
    <source>
        <dbReference type="ARBA" id="ARBA00022448"/>
    </source>
</evidence>
<dbReference type="GO" id="GO:0016020">
    <property type="term" value="C:membrane"/>
    <property type="evidence" value="ECO:0007669"/>
    <property type="project" value="UniProtKB-SubCell"/>
</dbReference>
<keyword evidence="2" id="KW-0813">Transport</keyword>
<dbReference type="Pfam" id="PF07690">
    <property type="entry name" value="MFS_1"/>
    <property type="match status" value="1"/>
</dbReference>
<keyword evidence="3 6" id="KW-0812">Transmembrane</keyword>
<evidence type="ECO:0000256" key="5">
    <source>
        <dbReference type="ARBA" id="ARBA00023136"/>
    </source>
</evidence>
<sequence length="186" mass="20474">MPALCFGCGLAQTCMAACHDFGGLVAARFFLRLFEAGCLPLFSIITSKWFRRAERPICVAAWYSTNGLATISASALSFGRGKIPSSVLESWQIIFLFVGFVTIVSAPFVYWKLDNDIPAARFLPDDDQSKVIERLRANQTGTGSREYMVACAGARSRHQNVPVRSHCPSRLIIHKGQESATRPSLI</sequence>
<dbReference type="EMBL" id="KB446541">
    <property type="protein sequence ID" value="EME42288.1"/>
    <property type="molecule type" value="Genomic_DNA"/>
</dbReference>
<evidence type="ECO:0000313" key="7">
    <source>
        <dbReference type="EMBL" id="EME42288.1"/>
    </source>
</evidence>
<protein>
    <recommendedName>
        <fullName evidence="9">Major facilitator superfamily (MFS) profile domain-containing protein</fullName>
    </recommendedName>
</protein>
<keyword evidence="5 6" id="KW-0472">Membrane</keyword>
<reference evidence="7 8" key="2">
    <citation type="journal article" date="2012" name="PLoS Pathog.">
        <title>Diverse lifestyles and strategies of plant pathogenesis encoded in the genomes of eighteen Dothideomycetes fungi.</title>
        <authorList>
            <person name="Ohm R.A."/>
            <person name="Feau N."/>
            <person name="Henrissat B."/>
            <person name="Schoch C.L."/>
            <person name="Horwitz B.A."/>
            <person name="Barry K.W."/>
            <person name="Condon B.J."/>
            <person name="Copeland A.C."/>
            <person name="Dhillon B."/>
            <person name="Glaser F."/>
            <person name="Hesse C.N."/>
            <person name="Kosti I."/>
            <person name="LaButti K."/>
            <person name="Lindquist E.A."/>
            <person name="Lucas S."/>
            <person name="Salamov A.A."/>
            <person name="Bradshaw R.E."/>
            <person name="Ciuffetti L."/>
            <person name="Hamelin R.C."/>
            <person name="Kema G.H.J."/>
            <person name="Lawrence C."/>
            <person name="Scott J.A."/>
            <person name="Spatafora J.W."/>
            <person name="Turgeon B.G."/>
            <person name="de Wit P.J.G.M."/>
            <person name="Zhong S."/>
            <person name="Goodwin S.B."/>
            <person name="Grigoriev I.V."/>
        </authorList>
    </citation>
    <scope>NUCLEOTIDE SEQUENCE [LARGE SCALE GENOMIC DNA]</scope>
    <source>
        <strain evidence="8">NZE10 / CBS 128990</strain>
    </source>
</reference>
<evidence type="ECO:0000256" key="4">
    <source>
        <dbReference type="ARBA" id="ARBA00022989"/>
    </source>
</evidence>
<dbReference type="PANTHER" id="PTHR43791">
    <property type="entry name" value="PERMEASE-RELATED"/>
    <property type="match status" value="1"/>
</dbReference>
<dbReference type="STRING" id="675120.N1PI54"/>
<gene>
    <name evidence="7" type="ORF">DOTSEDRAFT_73202</name>
</gene>
<dbReference type="OrthoDB" id="4454541at2759"/>
<dbReference type="GO" id="GO:0022857">
    <property type="term" value="F:transmembrane transporter activity"/>
    <property type="evidence" value="ECO:0007669"/>
    <property type="project" value="InterPro"/>
</dbReference>
<dbReference type="SUPFAM" id="SSF103473">
    <property type="entry name" value="MFS general substrate transporter"/>
    <property type="match status" value="1"/>
</dbReference>
<evidence type="ECO:0000256" key="3">
    <source>
        <dbReference type="ARBA" id="ARBA00022692"/>
    </source>
</evidence>
<feature type="transmembrane region" description="Helical" evidence="6">
    <location>
        <begin position="57"/>
        <end position="78"/>
    </location>
</feature>
<dbReference type="AlphaFoldDB" id="N1PI54"/>
<dbReference type="PANTHER" id="PTHR43791:SF16">
    <property type="entry name" value="TRANSPORTER, PUTATIVE (AFU_ORTHOLOGUE AFUA_3G01840)-RELATED"/>
    <property type="match status" value="1"/>
</dbReference>
<reference evidence="8" key="1">
    <citation type="journal article" date="2012" name="PLoS Genet.">
        <title>The genomes of the fungal plant pathogens Cladosporium fulvum and Dothistroma septosporum reveal adaptation to different hosts and lifestyles but also signatures of common ancestry.</title>
        <authorList>
            <person name="de Wit P.J.G.M."/>
            <person name="van der Burgt A."/>
            <person name="Oekmen B."/>
            <person name="Stergiopoulos I."/>
            <person name="Abd-Elsalam K.A."/>
            <person name="Aerts A.L."/>
            <person name="Bahkali A.H."/>
            <person name="Beenen H.G."/>
            <person name="Chettri P."/>
            <person name="Cox M.P."/>
            <person name="Datema E."/>
            <person name="de Vries R.P."/>
            <person name="Dhillon B."/>
            <person name="Ganley A.R."/>
            <person name="Griffiths S.A."/>
            <person name="Guo Y."/>
            <person name="Hamelin R.C."/>
            <person name="Henrissat B."/>
            <person name="Kabir M.S."/>
            <person name="Jashni M.K."/>
            <person name="Kema G."/>
            <person name="Klaubauf S."/>
            <person name="Lapidus A."/>
            <person name="Levasseur A."/>
            <person name="Lindquist E."/>
            <person name="Mehrabi R."/>
            <person name="Ohm R.A."/>
            <person name="Owen T.J."/>
            <person name="Salamov A."/>
            <person name="Schwelm A."/>
            <person name="Schijlen E."/>
            <person name="Sun H."/>
            <person name="van den Burg H.A."/>
            <person name="van Ham R.C.H.J."/>
            <person name="Zhang S."/>
            <person name="Goodwin S.B."/>
            <person name="Grigoriev I.V."/>
            <person name="Collemare J."/>
            <person name="Bradshaw R.E."/>
        </authorList>
    </citation>
    <scope>NUCLEOTIDE SEQUENCE [LARGE SCALE GENOMIC DNA]</scope>
    <source>
        <strain evidence="8">NZE10 / CBS 128990</strain>
    </source>
</reference>
<evidence type="ECO:0008006" key="9">
    <source>
        <dbReference type="Google" id="ProtNLM"/>
    </source>
</evidence>
<evidence type="ECO:0000256" key="6">
    <source>
        <dbReference type="SAM" id="Phobius"/>
    </source>
</evidence>